<evidence type="ECO:0000313" key="4">
    <source>
        <dbReference type="Proteomes" id="UP000671828"/>
    </source>
</evidence>
<evidence type="ECO:0000256" key="1">
    <source>
        <dbReference type="SAM" id="Phobius"/>
    </source>
</evidence>
<keyword evidence="1" id="KW-1133">Transmembrane helix</keyword>
<organism evidence="3 4">
    <name type="scientific">Saccharothrix algeriensis</name>
    <dbReference type="NCBI Taxonomy" id="173560"/>
    <lineage>
        <taxon>Bacteria</taxon>
        <taxon>Bacillati</taxon>
        <taxon>Actinomycetota</taxon>
        <taxon>Actinomycetes</taxon>
        <taxon>Pseudonocardiales</taxon>
        <taxon>Pseudonocardiaceae</taxon>
        <taxon>Saccharothrix</taxon>
    </lineage>
</organism>
<keyword evidence="1" id="KW-0472">Membrane</keyword>
<gene>
    <name evidence="3" type="ORF">J7S33_03630</name>
    <name evidence="2" type="ORF">JOE68_000680</name>
</gene>
<reference evidence="3" key="2">
    <citation type="submission" date="2021-04" db="EMBL/GenBank/DDBJ databases">
        <title>Saccharothrix algeriensis WGS.</title>
        <authorList>
            <person name="Stuskova K."/>
            <person name="Hakalova E."/>
            <person name="Tebbal A.B."/>
            <person name="Eichmeier A."/>
        </authorList>
    </citation>
    <scope>NUCLEOTIDE SEQUENCE</scope>
    <source>
        <strain evidence="3">NRRL B-24137</strain>
    </source>
</reference>
<evidence type="ECO:0000313" key="5">
    <source>
        <dbReference type="Proteomes" id="UP001195724"/>
    </source>
</evidence>
<evidence type="ECO:0000313" key="2">
    <source>
        <dbReference type="EMBL" id="MBM7809815.1"/>
    </source>
</evidence>
<dbReference type="EMBL" id="JAFBCL010000001">
    <property type="protein sequence ID" value="MBM7809815.1"/>
    <property type="molecule type" value="Genomic_DNA"/>
</dbReference>
<name>A0A8T8HZY1_9PSEU</name>
<dbReference type="Proteomes" id="UP001195724">
    <property type="component" value="Unassembled WGS sequence"/>
</dbReference>
<protein>
    <submittedName>
        <fullName evidence="3">Uncharacterized protein</fullName>
    </submittedName>
</protein>
<proteinExistence type="predicted"/>
<sequence length="52" mass="6011">MNNVRTLLLGALYFLVVTPIGLVARLVRDPMARRWDENAQSYWIPSSKGRKH</sequence>
<feature type="transmembrane region" description="Helical" evidence="1">
    <location>
        <begin position="6"/>
        <end position="27"/>
    </location>
</feature>
<keyword evidence="1" id="KW-0812">Transmembrane</keyword>
<reference evidence="2 5" key="1">
    <citation type="submission" date="2021-01" db="EMBL/GenBank/DDBJ databases">
        <title>Sequencing the genomes of 1000 actinobacteria strains.</title>
        <authorList>
            <person name="Klenk H.-P."/>
        </authorList>
    </citation>
    <scope>NUCLEOTIDE SEQUENCE [LARGE SCALE GENOMIC DNA]</scope>
    <source>
        <strain evidence="2 5">DSM 44581</strain>
    </source>
</reference>
<evidence type="ECO:0000313" key="3">
    <source>
        <dbReference type="EMBL" id="QTR04092.1"/>
    </source>
</evidence>
<accession>A0A8T8HZY1</accession>
<dbReference type="AlphaFoldDB" id="A0A8T8HZY1"/>
<keyword evidence="5" id="KW-1185">Reference proteome</keyword>
<dbReference type="Proteomes" id="UP000671828">
    <property type="component" value="Chromosome"/>
</dbReference>
<dbReference type="EMBL" id="CP072788">
    <property type="protein sequence ID" value="QTR04092.1"/>
    <property type="molecule type" value="Genomic_DNA"/>
</dbReference>